<keyword evidence="2" id="KW-0597">Phosphoprotein</keyword>
<reference evidence="6" key="1">
    <citation type="journal article" date="2023" name="Commun. Biol.">
        <title>Genome analysis of Parmales, the sister group of diatoms, reveals the evolutionary specialization of diatoms from phago-mixotrophs to photoautotrophs.</title>
        <authorList>
            <person name="Ban H."/>
            <person name="Sato S."/>
            <person name="Yoshikawa S."/>
            <person name="Yamada K."/>
            <person name="Nakamura Y."/>
            <person name="Ichinomiya M."/>
            <person name="Sato N."/>
            <person name="Blanc-Mathieu R."/>
            <person name="Endo H."/>
            <person name="Kuwata A."/>
            <person name="Ogata H."/>
        </authorList>
    </citation>
    <scope>NUCLEOTIDE SEQUENCE [LARGE SCALE GENOMIC DNA]</scope>
    <source>
        <strain evidence="6">NIES 3701</strain>
    </source>
</reference>
<protein>
    <recommendedName>
        <fullName evidence="4">Phosducin domain-containing protein</fullName>
    </recommendedName>
</protein>
<comment type="similarity">
    <text evidence="1">Belongs to the phosducin family.</text>
</comment>
<dbReference type="PANTHER" id="PTHR46052">
    <property type="entry name" value="PHOSDUCIN-LIKE PROTEIN"/>
    <property type="match status" value="1"/>
</dbReference>
<feature type="compositionally biased region" description="Basic and acidic residues" evidence="3">
    <location>
        <begin position="19"/>
        <end position="55"/>
    </location>
</feature>
<dbReference type="PANTHER" id="PTHR46052:SF1">
    <property type="entry name" value="PHOSDUCIN-LIKE PROTEIN"/>
    <property type="match status" value="1"/>
</dbReference>
<gene>
    <name evidence="5" type="ORF">TrST_g10280</name>
</gene>
<dbReference type="EMBL" id="BRXY01000340">
    <property type="protein sequence ID" value="GMH88171.1"/>
    <property type="molecule type" value="Genomic_DNA"/>
</dbReference>
<sequence>MTDLEDKILKKNIPGKYTWWDKDSDEERSLHDSDSDHEPDKTTDMQKVQKWEEKEIPKPLQMQMLNNLRTDQRGAKHTGVKGVLEDYKQAKKQKELEYEIECQYKEALLDHIATGATLLPGETSISAASMNAQKAAVVRRDQLDYGNKEKDEANEDEEFMRSYRDQRLNQLRYSTTFPTFGEITEVDPFEFSDEVDNADPRVNIVVHMYEPYVDDCKKINKLLEQLARRMNWCKFLRLHCFKANPNFDPIALPVLMVYKGGELAHNFVKVTDDLPPDFTIEDVQWLLENCGIVNPASVENKEDLVVEESGADRYLAQQQGKRNTTGVTITHVRSGGDDEEDYDSDDADLDAMMNDFGGNSIFKF</sequence>
<evidence type="ECO:0000256" key="1">
    <source>
        <dbReference type="ARBA" id="ARBA00009686"/>
    </source>
</evidence>
<accession>A0A9W7BGL5</accession>
<dbReference type="CDD" id="cd02987">
    <property type="entry name" value="Phd_like_Phd"/>
    <property type="match status" value="1"/>
</dbReference>
<proteinExistence type="inferred from homology"/>
<feature type="region of interest" description="Disordered" evidence="3">
    <location>
        <begin position="17"/>
        <end position="55"/>
    </location>
</feature>
<dbReference type="OrthoDB" id="70588at2759"/>
<comment type="caution">
    <text evidence="5">The sequence shown here is derived from an EMBL/GenBank/DDBJ whole genome shotgun (WGS) entry which is preliminary data.</text>
</comment>
<dbReference type="Proteomes" id="UP001165085">
    <property type="component" value="Unassembled WGS sequence"/>
</dbReference>
<dbReference type="InterPro" id="IPR051499">
    <property type="entry name" value="Phosducin-like_reg"/>
</dbReference>
<dbReference type="AlphaFoldDB" id="A0A9W7BGL5"/>
<evidence type="ECO:0000256" key="2">
    <source>
        <dbReference type="ARBA" id="ARBA00022553"/>
    </source>
</evidence>
<name>A0A9W7BGL5_9STRA</name>
<organism evidence="5 6">
    <name type="scientific">Triparma strigata</name>
    <dbReference type="NCBI Taxonomy" id="1606541"/>
    <lineage>
        <taxon>Eukaryota</taxon>
        <taxon>Sar</taxon>
        <taxon>Stramenopiles</taxon>
        <taxon>Ochrophyta</taxon>
        <taxon>Bolidophyceae</taxon>
        <taxon>Parmales</taxon>
        <taxon>Triparmaceae</taxon>
        <taxon>Triparma</taxon>
    </lineage>
</organism>
<dbReference type="Gene3D" id="1.10.168.10">
    <property type="entry name" value="Phosducin, domain 2"/>
    <property type="match status" value="1"/>
</dbReference>
<dbReference type="SUPFAM" id="SSF52833">
    <property type="entry name" value="Thioredoxin-like"/>
    <property type="match status" value="1"/>
</dbReference>
<evidence type="ECO:0000313" key="5">
    <source>
        <dbReference type="EMBL" id="GMH88171.1"/>
    </source>
</evidence>
<evidence type="ECO:0000313" key="6">
    <source>
        <dbReference type="Proteomes" id="UP001165085"/>
    </source>
</evidence>
<dbReference type="InterPro" id="IPR001200">
    <property type="entry name" value="Phosducin"/>
</dbReference>
<dbReference type="InterPro" id="IPR036249">
    <property type="entry name" value="Thioredoxin-like_sf"/>
</dbReference>
<dbReference type="PRINTS" id="PR00677">
    <property type="entry name" value="PHOSDUCIN"/>
</dbReference>
<dbReference type="InterPro" id="IPR023196">
    <property type="entry name" value="Phosducin_N_dom_sf"/>
</dbReference>
<keyword evidence="6" id="KW-1185">Reference proteome</keyword>
<feature type="domain" description="Phosducin" evidence="4">
    <location>
        <begin position="74"/>
        <end position="294"/>
    </location>
</feature>
<evidence type="ECO:0000256" key="3">
    <source>
        <dbReference type="SAM" id="MobiDB-lite"/>
    </source>
</evidence>
<evidence type="ECO:0000259" key="4">
    <source>
        <dbReference type="Pfam" id="PF02114"/>
    </source>
</evidence>
<dbReference type="Pfam" id="PF02114">
    <property type="entry name" value="Phosducin"/>
    <property type="match status" value="1"/>
</dbReference>
<dbReference type="InterPro" id="IPR024253">
    <property type="entry name" value="Phosducin_thioredoxin-like_dom"/>
</dbReference>
<dbReference type="Gene3D" id="3.40.30.10">
    <property type="entry name" value="Glutaredoxin"/>
    <property type="match status" value="1"/>
</dbReference>
<dbReference type="GO" id="GO:0008277">
    <property type="term" value="P:regulation of G protein-coupled receptor signaling pathway"/>
    <property type="evidence" value="ECO:0007669"/>
    <property type="project" value="InterPro"/>
</dbReference>